<protein>
    <recommendedName>
        <fullName evidence="2">DUF6268 domain-containing protein</fullName>
    </recommendedName>
</protein>
<evidence type="ECO:0000313" key="3">
    <source>
        <dbReference type="EMBL" id="QDU74448.1"/>
    </source>
</evidence>
<accession>A0A518C5E5</accession>
<organism evidence="3 4">
    <name type="scientific">Bremerella volcania</name>
    <dbReference type="NCBI Taxonomy" id="2527984"/>
    <lineage>
        <taxon>Bacteria</taxon>
        <taxon>Pseudomonadati</taxon>
        <taxon>Planctomycetota</taxon>
        <taxon>Planctomycetia</taxon>
        <taxon>Pirellulales</taxon>
        <taxon>Pirellulaceae</taxon>
        <taxon>Bremerella</taxon>
    </lineage>
</organism>
<evidence type="ECO:0000259" key="2">
    <source>
        <dbReference type="Pfam" id="PF19783"/>
    </source>
</evidence>
<dbReference type="OrthoDB" id="212671at2"/>
<feature type="compositionally biased region" description="Low complexity" evidence="1">
    <location>
        <begin position="31"/>
        <end position="64"/>
    </location>
</feature>
<gene>
    <name evidence="3" type="ORF">Pan97_14550</name>
</gene>
<evidence type="ECO:0000256" key="1">
    <source>
        <dbReference type="SAM" id="MobiDB-lite"/>
    </source>
</evidence>
<dbReference type="Proteomes" id="UP000318626">
    <property type="component" value="Chromosome"/>
</dbReference>
<feature type="region of interest" description="Disordered" evidence="1">
    <location>
        <begin position="22"/>
        <end position="84"/>
    </location>
</feature>
<reference evidence="4" key="1">
    <citation type="submission" date="2019-02" db="EMBL/GenBank/DDBJ databases">
        <title>Deep-cultivation of Planctomycetes and their phenomic and genomic characterization uncovers novel biology.</title>
        <authorList>
            <person name="Wiegand S."/>
            <person name="Jogler M."/>
            <person name="Boedeker C."/>
            <person name="Pinto D."/>
            <person name="Vollmers J."/>
            <person name="Rivas-Marin E."/>
            <person name="Kohn T."/>
            <person name="Peeters S.H."/>
            <person name="Heuer A."/>
            <person name="Rast P."/>
            <person name="Oberbeckmann S."/>
            <person name="Bunk B."/>
            <person name="Jeske O."/>
            <person name="Meyerdierks A."/>
            <person name="Storesund J.E."/>
            <person name="Kallscheuer N."/>
            <person name="Luecker S."/>
            <person name="Lage O.M."/>
            <person name="Pohl T."/>
            <person name="Merkel B.J."/>
            <person name="Hornburger P."/>
            <person name="Mueller R.-W."/>
            <person name="Bruemmer F."/>
            <person name="Labrenz M."/>
            <person name="Spormann A.M."/>
            <person name="Op den Camp H."/>
            <person name="Overmann J."/>
            <person name="Amann R."/>
            <person name="Jetten M.S.M."/>
            <person name="Mascher T."/>
            <person name="Medema M.H."/>
            <person name="Devos D.P."/>
            <person name="Kaster A.-K."/>
            <person name="Ovreas L."/>
            <person name="Rohde M."/>
            <person name="Galperin M.Y."/>
            <person name="Jogler C."/>
        </authorList>
    </citation>
    <scope>NUCLEOTIDE SEQUENCE [LARGE SCALE GENOMIC DNA]</scope>
    <source>
        <strain evidence="4">Pan97</strain>
    </source>
</reference>
<dbReference type="KEGG" id="bvo:Pan97_14550"/>
<evidence type="ECO:0000313" key="4">
    <source>
        <dbReference type="Proteomes" id="UP000318626"/>
    </source>
</evidence>
<dbReference type="Pfam" id="PF19783">
    <property type="entry name" value="DUF6268"/>
    <property type="match status" value="1"/>
</dbReference>
<keyword evidence="4" id="KW-1185">Reference proteome</keyword>
<feature type="domain" description="DUF6268" evidence="2">
    <location>
        <begin position="151"/>
        <end position="356"/>
    </location>
</feature>
<dbReference type="RefSeq" id="WP_144971411.1">
    <property type="nucleotide sequence ID" value="NZ_CP036289.1"/>
</dbReference>
<name>A0A518C5E5_9BACT</name>
<dbReference type="InterPro" id="IPR046235">
    <property type="entry name" value="DUF6268"/>
</dbReference>
<sequence>MTRPIWVLLLLMLALTGRSLGQSPYAPSQHPSAEPSYAYSPPGEPGLPWAEPEAVELAPEVVLPEEPPPKEQRRGRQGKGGPFGGSAGPGYGVEWFPAQPVQGQDVDFQLFEQNASAGLPIYRGDYGTAVLTVGVQNTHYFTDAVLPDTGRAFPDELWNVKFGLTYIRQFDSGSSLGIISSVGSASDQPFQSGDEINLNLISFLRKPAWNERDAWMFGVMYSPTGSLNFPVPIIAYEWNRSESFQMNLGIPFSMTWRPREDWTLNLAYVPLTNGSVMLTHDLAEDWHIYGGYKSVAQSYFLSDRVDKDDRFFSLQQRLVSGIRWDVGKYGALDLSTGYAFDRRYGEGENQGSTLHDEVQVEPGAFIGLDFRLLF</sequence>
<proteinExistence type="predicted"/>
<dbReference type="AlphaFoldDB" id="A0A518C5E5"/>
<dbReference type="EMBL" id="CP036289">
    <property type="protein sequence ID" value="QDU74448.1"/>
    <property type="molecule type" value="Genomic_DNA"/>
</dbReference>